<protein>
    <recommendedName>
        <fullName evidence="3">Sigma-70 family RNA polymerase sigma factor</fullName>
    </recommendedName>
</protein>
<reference evidence="1 2" key="1">
    <citation type="submission" date="2021-05" db="EMBL/GenBank/DDBJ databases">
        <title>Direct Submission.</title>
        <authorList>
            <person name="Li K."/>
            <person name="Gao J."/>
        </authorList>
    </citation>
    <scope>NUCLEOTIDE SEQUENCE [LARGE SCALE GENOMIC DNA]</scope>
    <source>
        <strain evidence="1 2">Mg02</strain>
    </source>
</reference>
<sequence>MKTYQVHAKRWDRGWELHIDGVGVTQARHLTEAEEMARDHIVMALDLDDDTFTVVMEDIQVDAEIDALSTQARQAQREAERMQQEAARKIGCTVTKLQGRGLNNREIARYLKISPQRVSQISSRQKRPADRHDHL</sequence>
<dbReference type="RefSeq" id="WP_220563284.1">
    <property type="nucleotide sequence ID" value="NZ_CP074133.1"/>
</dbReference>
<accession>A0ABX8BJZ9</accession>
<proteinExistence type="predicted"/>
<name>A0ABX8BJZ9_9ACTN</name>
<evidence type="ECO:0000313" key="1">
    <source>
        <dbReference type="EMBL" id="QUX22060.1"/>
    </source>
</evidence>
<gene>
    <name evidence="1" type="ORF">KGD84_27480</name>
</gene>
<evidence type="ECO:0000313" key="2">
    <source>
        <dbReference type="Proteomes" id="UP000676079"/>
    </source>
</evidence>
<keyword evidence="2" id="KW-1185">Reference proteome</keyword>
<evidence type="ECO:0008006" key="3">
    <source>
        <dbReference type="Google" id="ProtNLM"/>
    </source>
</evidence>
<dbReference type="EMBL" id="CP074133">
    <property type="protein sequence ID" value="QUX22060.1"/>
    <property type="molecule type" value="Genomic_DNA"/>
</dbReference>
<dbReference type="Proteomes" id="UP000676079">
    <property type="component" value="Chromosome"/>
</dbReference>
<organism evidence="1 2">
    <name type="scientific">Nocardiopsis changdeensis</name>
    <dbReference type="NCBI Taxonomy" id="2831969"/>
    <lineage>
        <taxon>Bacteria</taxon>
        <taxon>Bacillati</taxon>
        <taxon>Actinomycetota</taxon>
        <taxon>Actinomycetes</taxon>
        <taxon>Streptosporangiales</taxon>
        <taxon>Nocardiopsidaceae</taxon>
        <taxon>Nocardiopsis</taxon>
    </lineage>
</organism>